<reference evidence="2" key="1">
    <citation type="journal article" date="2019" name="Int. J. Syst. Evol. Microbiol.">
        <title>The Global Catalogue of Microorganisms (GCM) 10K type strain sequencing project: providing services to taxonomists for standard genome sequencing and annotation.</title>
        <authorList>
            <consortium name="The Broad Institute Genomics Platform"/>
            <consortium name="The Broad Institute Genome Sequencing Center for Infectious Disease"/>
            <person name="Wu L."/>
            <person name="Ma J."/>
        </authorList>
    </citation>
    <scope>NUCLEOTIDE SEQUENCE [LARGE SCALE GENOMIC DNA]</scope>
    <source>
        <strain evidence="2">JCM 17933</strain>
    </source>
</reference>
<evidence type="ECO:0000313" key="2">
    <source>
        <dbReference type="Proteomes" id="UP001500503"/>
    </source>
</evidence>
<name>A0ABP8QVQ7_9ACTN</name>
<gene>
    <name evidence="1" type="ORF">GCM10023191_075170</name>
</gene>
<dbReference type="Proteomes" id="UP001500503">
    <property type="component" value="Unassembled WGS sequence"/>
</dbReference>
<dbReference type="EMBL" id="BAABHF010000046">
    <property type="protein sequence ID" value="GAA4511284.1"/>
    <property type="molecule type" value="Genomic_DNA"/>
</dbReference>
<proteinExistence type="predicted"/>
<organism evidence="1 2">
    <name type="scientific">Actinoallomurus oryzae</name>
    <dbReference type="NCBI Taxonomy" id="502180"/>
    <lineage>
        <taxon>Bacteria</taxon>
        <taxon>Bacillati</taxon>
        <taxon>Actinomycetota</taxon>
        <taxon>Actinomycetes</taxon>
        <taxon>Streptosporangiales</taxon>
        <taxon>Thermomonosporaceae</taxon>
        <taxon>Actinoallomurus</taxon>
    </lineage>
</organism>
<comment type="caution">
    <text evidence="1">The sequence shown here is derived from an EMBL/GenBank/DDBJ whole genome shotgun (WGS) entry which is preliminary data.</text>
</comment>
<protein>
    <submittedName>
        <fullName evidence="1">Uncharacterized protein</fullName>
    </submittedName>
</protein>
<evidence type="ECO:0000313" key="1">
    <source>
        <dbReference type="EMBL" id="GAA4511284.1"/>
    </source>
</evidence>
<dbReference type="RefSeq" id="WP_345472131.1">
    <property type="nucleotide sequence ID" value="NZ_BAABHF010000046.1"/>
</dbReference>
<sequence>MRVRQYVYFALHSSTLPAAEMATRLGLEPDEVSVRGSRTTTPPRPVTHVWKVVCRDRGLTVDEQIDRVMARLRPYREQIAALARTITADASEYDGAVLEVVRHFDDADGEEERLDPP</sequence>
<keyword evidence="2" id="KW-1185">Reference proteome</keyword>
<dbReference type="Pfam" id="PF14106">
    <property type="entry name" value="DUF4279"/>
    <property type="match status" value="1"/>
</dbReference>
<dbReference type="InterPro" id="IPR025459">
    <property type="entry name" value="DUF4279"/>
</dbReference>
<accession>A0ABP8QVQ7</accession>